<evidence type="ECO:0000313" key="2">
    <source>
        <dbReference type="Proteomes" id="UP000001340"/>
    </source>
</evidence>
<dbReference type="Proteomes" id="UP000001340">
    <property type="component" value="Unassembled WGS sequence"/>
</dbReference>
<gene>
    <name evidence="1" type="ORF">LEP1GSC105_3105</name>
</gene>
<reference evidence="1 2" key="1">
    <citation type="submission" date="2012-10" db="EMBL/GenBank/DDBJ databases">
        <authorList>
            <person name="Harkins D.M."/>
            <person name="Durkin A.S."/>
            <person name="Brinkac L.M."/>
            <person name="Haft D.H."/>
            <person name="Selengut J.D."/>
            <person name="Sanka R."/>
            <person name="DePew J."/>
            <person name="Purushe J."/>
            <person name="Chanthongthip A."/>
            <person name="Lattana O."/>
            <person name="Phetsouvanh R."/>
            <person name="Newton P.N."/>
            <person name="Vinetz J.M."/>
            <person name="Sutton G.G."/>
            <person name="Nierman W.C."/>
            <person name="Fouts D.E."/>
        </authorList>
    </citation>
    <scope>NUCLEOTIDE SEQUENCE [LARGE SCALE GENOMIC DNA]</scope>
    <source>
        <strain evidence="1 2">UI 12758</strain>
    </source>
</reference>
<sequence length="43" mass="5046">MQFTCHFTDKSKFCGSSHILKIDLQSSDSNFFQEMNYGFFTLN</sequence>
<evidence type="ECO:0000313" key="1">
    <source>
        <dbReference type="EMBL" id="EKR54462.1"/>
    </source>
</evidence>
<protein>
    <submittedName>
        <fullName evidence="1">Uncharacterized protein</fullName>
    </submittedName>
</protein>
<name>A0A0E2D3B6_LEPIR</name>
<comment type="caution">
    <text evidence="1">The sequence shown here is derived from an EMBL/GenBank/DDBJ whole genome shotgun (WGS) entry which is preliminary data.</text>
</comment>
<proteinExistence type="predicted"/>
<accession>A0A0E2D3B6</accession>
<dbReference type="EMBL" id="AHNR02000045">
    <property type="protein sequence ID" value="EKR54462.1"/>
    <property type="molecule type" value="Genomic_DNA"/>
</dbReference>
<dbReference type="AlphaFoldDB" id="A0A0E2D3B6"/>
<organism evidence="1 2">
    <name type="scientific">Leptospira interrogans str. UI 12758</name>
    <dbReference type="NCBI Taxonomy" id="1049938"/>
    <lineage>
        <taxon>Bacteria</taxon>
        <taxon>Pseudomonadati</taxon>
        <taxon>Spirochaetota</taxon>
        <taxon>Spirochaetia</taxon>
        <taxon>Leptospirales</taxon>
        <taxon>Leptospiraceae</taxon>
        <taxon>Leptospira</taxon>
    </lineage>
</organism>